<dbReference type="Proteomes" id="UP001344632">
    <property type="component" value="Unassembled WGS sequence"/>
</dbReference>
<comment type="caution">
    <text evidence="3">The sequence shown here is derived from an EMBL/GenBank/DDBJ whole genome shotgun (WGS) entry which is preliminary data.</text>
</comment>
<proteinExistence type="predicted"/>
<feature type="domain" description="DUF4179" evidence="2">
    <location>
        <begin position="46"/>
        <end position="146"/>
    </location>
</feature>
<dbReference type="InterPro" id="IPR025436">
    <property type="entry name" value="DUF4179"/>
</dbReference>
<feature type="transmembrane region" description="Helical" evidence="1">
    <location>
        <begin position="51"/>
        <end position="69"/>
    </location>
</feature>
<evidence type="ECO:0000313" key="4">
    <source>
        <dbReference type="Proteomes" id="UP001344632"/>
    </source>
</evidence>
<evidence type="ECO:0000313" key="3">
    <source>
        <dbReference type="EMBL" id="MEC0240937.1"/>
    </source>
</evidence>
<keyword evidence="4" id="KW-1185">Reference proteome</keyword>
<name>A0ABU6GS08_9BACL</name>
<keyword evidence="1" id="KW-1133">Transmembrane helix</keyword>
<evidence type="ECO:0000256" key="1">
    <source>
        <dbReference type="SAM" id="Phobius"/>
    </source>
</evidence>
<organism evidence="3 4">
    <name type="scientific">Paenibacillus dokdonensis</name>
    <dbReference type="NCBI Taxonomy" id="2567944"/>
    <lineage>
        <taxon>Bacteria</taxon>
        <taxon>Bacillati</taxon>
        <taxon>Bacillota</taxon>
        <taxon>Bacilli</taxon>
        <taxon>Bacillales</taxon>
        <taxon>Paenibacillaceae</taxon>
        <taxon>Paenibacillus</taxon>
    </lineage>
</organism>
<protein>
    <submittedName>
        <fullName evidence="3">DUF4179 domain-containing protein</fullName>
    </submittedName>
</protein>
<reference evidence="3 4" key="1">
    <citation type="submission" date="2023-03" db="EMBL/GenBank/DDBJ databases">
        <title>Bacillus Genome Sequencing.</title>
        <authorList>
            <person name="Dunlap C."/>
        </authorList>
    </citation>
    <scope>NUCLEOTIDE SEQUENCE [LARGE SCALE GENOMIC DNA]</scope>
    <source>
        <strain evidence="3 4">BD-525</strain>
    </source>
</reference>
<dbReference type="RefSeq" id="WP_326088675.1">
    <property type="nucleotide sequence ID" value="NZ_JARLKZ010000008.1"/>
</dbReference>
<dbReference type="EMBL" id="JARLKZ010000008">
    <property type="protein sequence ID" value="MEC0240937.1"/>
    <property type="molecule type" value="Genomic_DNA"/>
</dbReference>
<gene>
    <name evidence="3" type="ORF">P4H66_13870</name>
</gene>
<sequence>MVEDQEKLLEQYYQPAAIAAHRVAEQQLDAALRNGLMRGKKTRSQKRKNRVVISFAAAVLLFIGAAIYVPDLYSGSRFGVEPASTSSNIQVPAYVEKFAGDKGMLREALDQGKYQAVGATAAYEGYQVTVDGILTDRRHLVLFFTSHSDTGETIVPYNPGIYTLGYDKLEFKQFSHGPKPISGLMDTSGYHDMLVFDLIGSEKLPEEFYFSSKWDNGEPAAKQKFLEVKIPVDLRKMAVLERTIKVNKTLDFEGQKMNFTEVVQMPLRLNVHLVPDSANTKEFEFALNYHLYTKNQFGETELIVEEADDNPAEWIYGYYSPEYVQGDALILQGDGIQTIAKKDMKLVIDTNQRKVMGGSDSRLKLQGVEKEDFSMFLQLAVKSDLKSAEADTVQHVGVAAIFTDGQGDKHTLPRQDKWINEIGSDHSVTGMDEYMFEIENMSYPQPLKFDVTQYLMRYIKKPFTVTIQ</sequence>
<accession>A0ABU6GS08</accession>
<keyword evidence="1" id="KW-0472">Membrane</keyword>
<dbReference type="Pfam" id="PF13786">
    <property type="entry name" value="DUF4179"/>
    <property type="match status" value="1"/>
</dbReference>
<keyword evidence="1" id="KW-0812">Transmembrane</keyword>
<evidence type="ECO:0000259" key="2">
    <source>
        <dbReference type="Pfam" id="PF13786"/>
    </source>
</evidence>